<gene>
    <name evidence="5" type="ORF">ACFQO7_32510</name>
</gene>
<dbReference type="Gene3D" id="2.180.10.10">
    <property type="entry name" value="RHS repeat-associated core"/>
    <property type="match status" value="2"/>
</dbReference>
<feature type="domain" description="Hint" evidence="4">
    <location>
        <begin position="2010"/>
        <end position="2112"/>
    </location>
</feature>
<dbReference type="Pfam" id="PF25023">
    <property type="entry name" value="TEN_YD-shell"/>
    <property type="match status" value="1"/>
</dbReference>
<accession>A0ABW2H4S5</accession>
<reference evidence="6" key="1">
    <citation type="journal article" date="2019" name="Int. J. Syst. Evol. Microbiol.">
        <title>The Global Catalogue of Microorganisms (GCM) 10K type strain sequencing project: providing services to taxonomists for standard genome sequencing and annotation.</title>
        <authorList>
            <consortium name="The Broad Institute Genomics Platform"/>
            <consortium name="The Broad Institute Genome Sequencing Center for Infectious Disease"/>
            <person name="Wu L."/>
            <person name="Ma J."/>
        </authorList>
    </citation>
    <scope>NUCLEOTIDE SEQUENCE [LARGE SCALE GENOMIC DNA]</scope>
    <source>
        <strain evidence="6">CGMCC 1.9106</strain>
    </source>
</reference>
<dbReference type="InterPro" id="IPR030934">
    <property type="entry name" value="Intein_C"/>
</dbReference>
<evidence type="ECO:0000259" key="4">
    <source>
        <dbReference type="SMART" id="SM00306"/>
    </source>
</evidence>
<dbReference type="Proteomes" id="UP001596392">
    <property type="component" value="Unassembled WGS sequence"/>
</dbReference>
<feature type="region of interest" description="Disordered" evidence="2">
    <location>
        <begin position="1606"/>
        <end position="1626"/>
    </location>
</feature>
<dbReference type="InterPro" id="IPR003587">
    <property type="entry name" value="Hint_dom_N"/>
</dbReference>
<evidence type="ECO:0000256" key="1">
    <source>
        <dbReference type="ARBA" id="ARBA00022737"/>
    </source>
</evidence>
<proteinExistence type="predicted"/>
<comment type="caution">
    <text evidence="5">The sequence shown here is derived from an EMBL/GenBank/DDBJ whole genome shotgun (WGS) entry which is preliminary data.</text>
</comment>
<feature type="compositionally biased region" description="Polar residues" evidence="2">
    <location>
        <begin position="1297"/>
        <end position="1311"/>
    </location>
</feature>
<feature type="compositionally biased region" description="Polar residues" evidence="2">
    <location>
        <begin position="1606"/>
        <end position="1617"/>
    </location>
</feature>
<feature type="region of interest" description="Disordered" evidence="2">
    <location>
        <begin position="33"/>
        <end position="69"/>
    </location>
</feature>
<organism evidence="5 6">
    <name type="scientific">Catellatospora aurea</name>
    <dbReference type="NCBI Taxonomy" id="1337874"/>
    <lineage>
        <taxon>Bacteria</taxon>
        <taxon>Bacillati</taxon>
        <taxon>Actinomycetota</taxon>
        <taxon>Actinomycetes</taxon>
        <taxon>Micromonosporales</taxon>
        <taxon>Micromonosporaceae</taxon>
        <taxon>Catellatospora</taxon>
    </lineage>
</organism>
<dbReference type="CDD" id="cd00081">
    <property type="entry name" value="Hint"/>
    <property type="match status" value="1"/>
</dbReference>
<feature type="region of interest" description="Disordered" evidence="2">
    <location>
        <begin position="1213"/>
        <end position="1232"/>
    </location>
</feature>
<dbReference type="SUPFAM" id="SSF51294">
    <property type="entry name" value="Hedgehog/intein (Hint) domain"/>
    <property type="match status" value="1"/>
</dbReference>
<feature type="compositionally biased region" description="Low complexity" evidence="2">
    <location>
        <begin position="1833"/>
        <end position="1845"/>
    </location>
</feature>
<name>A0ABW2H4S5_9ACTN</name>
<feature type="compositionally biased region" description="Low complexity" evidence="2">
    <location>
        <begin position="1222"/>
        <end position="1232"/>
    </location>
</feature>
<evidence type="ECO:0000256" key="2">
    <source>
        <dbReference type="SAM" id="MobiDB-lite"/>
    </source>
</evidence>
<sequence>MTARVGRGRRKRLLVAALALPLVAGLLQVPAPPAAAERPDGPRMQAQPAPAKGTALKAEKAKPDPTADKTMTRADKVTWPSAGSAELAADGKPATLGGMPVTVAAAADGRNRVAQADRVQRVTAQVVERRVSERAGVSGPMFGLSRADGAATGATVRVQVGYQDFAHARGGDFGARLRLVALPACAATTPERPECRIQRPVPSVNDVGTQTLRADVEASATGAGAMMFALTAGDSSAQGDYKATQLAPSSSWQTALSSGGFAWNYPIRVPATPSGLGPQVALSYSSQGVDGSTAATNNQGSWVGQGFSYEPGYIERRYKPCKDDGHDTSADQCWAFHNGTIMLNGASGTLVKIDDNTWKSSSDDGAKIERLEGAVNGDDNGEYWKVTTTDGTQYFFGKNRLNGWSANKEETKSVWSAPVYGDDSGEPCYQSSGFADSYCNQAWRWNLDYVIDPRGSVISYFYGRESNHFARGGRTDVDGAAYHRGGYLARIDYGQRDNEVYSTNAPARVVFSTFERCIPGGGVDCDEQDLTETTAASWPDVPEDLICAAGTHCEATQAAPTFFTRKRLTKIQTQVRGATDWLPVESWALEHDFKANDDASRTLWLKKITHTGHWGGTDVTLPPTELDGIQLPNRIVKDGDNLGPLIRYRLSTVKTDTGAQITINYKTPDCTKDNLPTAGNSTLRCYPVVWNPLGGDDEDRVTDWFHKYVVDSVVEDDLVGGNDDMVAKYEYVGTPAWRKADPDGITKEEYLTWSQWRGYQQVTVRNGNGQSMPGRIDHFFLRGMSGAELADGTKPVVTRTDSTGAGYTDHDEWSGHALETIVYNGSQIVSKTIKQPWRHITRTQTETWGSNVAAYVGTDVVRELTAMPDNPPGTPVWRETKKVTTYDPTWGRVTKLDDLGEVGTGKDGDDRCTLTYYADSPTKYMYSYVSRTRTVSAKCDVTSPNLNTQLLADARTSYDLGAWGAAPTKGIATRSETLDRYDGTNTLYIVDSEITSLDTHGRALSAKDARAIAEARPYAVQTEYTETYGLTTQVKITNALGYSTTNTVDPAYGAPTASVDLNGKRTDLVYDGLGRIKAVWLPDRSKADGAGANTKFTYLVRNDKSTVISTELINNDGGYRVSHELFDGLLRPRQNQAPGSGGWLLTDTFHDGLGRAFKVNAAYLATGTAGDIPIITPEGSVNGQTTTTFDQAGRPIMETFSVAGDARWSTTTSYEGDRVHTDPPTGGTPTTVVTDARGQTTELHQYHGASPTGPADITRFTYTAAGLLDKSTDAAGNVWDHDYNQRGQEILTKDPDSGNTERTYNTSGDVTSSKDARQLTLSHKYDVLGRKIETWQGAVGSGTKLSAWVYDTLAGAKGQLHYSQRFAGGHTYSIVTATRDSLYRPTKVRYTFPSAGVGTELGTSYEFTAAYNTDGTAQSFGMPAAGGLAAEAVATTYDSLLRPTALTGSSSYVVAEGTRYGNLDELLGLQLYTGAGKKAWLSYEYERGTGRLTRARLDRQDISFIDMDARYQYDDSGNVLSIADTPVNRPGDVQCFDYDYLGRLTNAWAHTSAVKTCADGVAQTGVGGPAPYHHSWTYDKAGNRDVETIHSTVPGVADTVRDYTNPAQGQGQNQPHTVTRIDEVGPNGNKTYNYGYDQAGNTACRPNSAAGNVCAPTPSGHQALTWDAEGHLATSTPGGGQPTSYIYDADGNRIVRKEPNGSTTLYLPGMELTRTGTVVAGTRYYSFEGQIVAVRTSGGVFFQAADHHGTAGATVNAATGDITWRRTTPFGTARGTAPTFWPDQMGFIGGTQDPTSGLTHIGAREYDPGIGRFVNPDPLQDLGNPQQWNAYTYSSSSPVTKSDPSGMVECHPEEGDCGPDPIVDGPQWTTTYPNGTELTLVIEDGDPFFCIDGFCFNEKDVPDPYVLAESVDKQVVKWRKSRNAEELTELDVIVLLSNGCINAATWVCSSFLENDLDSYHAALVAAQSNPSLGQMMFTALLAEVFSGFTGAGCGGWRSPRTAPRTITGRGNSFAPGTLVLMADGTTKPIEDVRVGDQVVATDPETGVTAVREVTALHENADELLTDVSIRVDGVDGVSTVHTTWEHPFWVASARYWAEAADLRFGDDLRTADGVTATVLDVRNRVGQELMYNLTVADIHTYYVLAGETPVLVHNTGGPKGGPTCNKTMDGWPKQEGGNCYKCAVKIQKKLGGGEIVYIKPKYGDRLGPSTHDPDGEWRYHYVVVKDGRVYDGTTGKNGLTPDQFKAQWTGKRFDYAPDIDFGF</sequence>
<dbReference type="NCBIfam" id="TIGR03696">
    <property type="entry name" value="Rhs_assc_core"/>
    <property type="match status" value="1"/>
</dbReference>
<evidence type="ECO:0000313" key="5">
    <source>
        <dbReference type="EMBL" id="MFC7247220.1"/>
    </source>
</evidence>
<dbReference type="RefSeq" id="WP_376809975.1">
    <property type="nucleotide sequence ID" value="NZ_JBHTAC010000052.1"/>
</dbReference>
<feature type="compositionally biased region" description="Basic and acidic residues" evidence="2">
    <location>
        <begin position="57"/>
        <end position="69"/>
    </location>
</feature>
<evidence type="ECO:0000313" key="6">
    <source>
        <dbReference type="Proteomes" id="UP001596392"/>
    </source>
</evidence>
<feature type="signal peptide" evidence="3">
    <location>
        <begin position="1"/>
        <end position="36"/>
    </location>
</feature>
<dbReference type="NCBIfam" id="TIGR01443">
    <property type="entry name" value="intein_Cterm"/>
    <property type="match status" value="1"/>
</dbReference>
<dbReference type="Gene3D" id="2.170.16.10">
    <property type="entry name" value="Hedgehog/Intein (Hint) domain"/>
    <property type="match status" value="1"/>
</dbReference>
<keyword evidence="6" id="KW-1185">Reference proteome</keyword>
<evidence type="ECO:0000256" key="3">
    <source>
        <dbReference type="SAM" id="SignalP"/>
    </source>
</evidence>
<feature type="region of interest" description="Disordered" evidence="2">
    <location>
        <begin position="1288"/>
        <end position="1311"/>
    </location>
</feature>
<dbReference type="SMART" id="SM00306">
    <property type="entry name" value="HintN"/>
    <property type="match status" value="1"/>
</dbReference>
<dbReference type="PANTHER" id="PTHR32305">
    <property type="match status" value="1"/>
</dbReference>
<dbReference type="InterPro" id="IPR022385">
    <property type="entry name" value="Rhs_assc_core"/>
</dbReference>
<keyword evidence="3" id="KW-0732">Signal</keyword>
<feature type="chain" id="PRO_5045260627" evidence="3">
    <location>
        <begin position="37"/>
        <end position="2263"/>
    </location>
</feature>
<dbReference type="EMBL" id="JBHTAC010000052">
    <property type="protein sequence ID" value="MFC7247220.1"/>
    <property type="molecule type" value="Genomic_DNA"/>
</dbReference>
<feature type="region of interest" description="Disordered" evidence="2">
    <location>
        <begin position="1833"/>
        <end position="1852"/>
    </location>
</feature>
<protein>
    <submittedName>
        <fullName evidence="5">Polymorphic toxin-type HINT domain-containing protein</fullName>
    </submittedName>
</protein>
<dbReference type="InterPro" id="IPR006141">
    <property type="entry name" value="Intein_N"/>
</dbReference>
<keyword evidence="1" id="KW-0677">Repeat</keyword>
<dbReference type="NCBIfam" id="TIGR01643">
    <property type="entry name" value="YD_repeat_2x"/>
    <property type="match status" value="1"/>
</dbReference>
<dbReference type="Pfam" id="PF07591">
    <property type="entry name" value="PT-HINT"/>
    <property type="match status" value="1"/>
</dbReference>
<dbReference type="InterPro" id="IPR006530">
    <property type="entry name" value="YD"/>
</dbReference>
<dbReference type="InterPro" id="IPR050708">
    <property type="entry name" value="T6SS_VgrG/RHS"/>
</dbReference>
<dbReference type="InterPro" id="IPR036844">
    <property type="entry name" value="Hint_dom_sf"/>
</dbReference>
<dbReference type="PROSITE" id="PS50817">
    <property type="entry name" value="INTEIN_N_TER"/>
    <property type="match status" value="1"/>
</dbReference>
<dbReference type="PANTHER" id="PTHR32305:SF17">
    <property type="entry name" value="TRNA NUCLEASE WAPA"/>
    <property type="match status" value="1"/>
</dbReference>
<dbReference type="InterPro" id="IPR056823">
    <property type="entry name" value="TEN-like_YD-shell"/>
</dbReference>